<evidence type="ECO:0000313" key="6">
    <source>
        <dbReference type="Proteomes" id="UP001605036"/>
    </source>
</evidence>
<accession>A0ABD1XW46</accession>
<feature type="domain" description="CBS" evidence="4">
    <location>
        <begin position="379"/>
        <end position="439"/>
    </location>
</feature>
<dbReference type="SUPFAM" id="SSF54631">
    <property type="entry name" value="CBS-domain pair"/>
    <property type="match status" value="2"/>
</dbReference>
<evidence type="ECO:0000256" key="2">
    <source>
        <dbReference type="ARBA" id="ARBA00023122"/>
    </source>
</evidence>
<protein>
    <recommendedName>
        <fullName evidence="4">CBS domain-containing protein</fullName>
    </recommendedName>
</protein>
<dbReference type="PANTHER" id="PTHR13780:SF47">
    <property type="entry name" value="SNF1-RELATED PROTEIN KINASE REGULATORY SUBUNIT GAMMA-1-LIKE"/>
    <property type="match status" value="1"/>
</dbReference>
<evidence type="ECO:0000256" key="1">
    <source>
        <dbReference type="ARBA" id="ARBA00022737"/>
    </source>
</evidence>
<dbReference type="Gene3D" id="3.10.580.10">
    <property type="entry name" value="CBS-domain"/>
    <property type="match status" value="2"/>
</dbReference>
<evidence type="ECO:0000313" key="5">
    <source>
        <dbReference type="EMBL" id="KAL2613178.1"/>
    </source>
</evidence>
<dbReference type="InterPro" id="IPR000644">
    <property type="entry name" value="CBS_dom"/>
</dbReference>
<dbReference type="PROSITE" id="PS51371">
    <property type="entry name" value="CBS"/>
    <property type="match status" value="3"/>
</dbReference>
<organism evidence="5 6">
    <name type="scientific">Riccia fluitans</name>
    <dbReference type="NCBI Taxonomy" id="41844"/>
    <lineage>
        <taxon>Eukaryota</taxon>
        <taxon>Viridiplantae</taxon>
        <taxon>Streptophyta</taxon>
        <taxon>Embryophyta</taxon>
        <taxon>Marchantiophyta</taxon>
        <taxon>Marchantiopsida</taxon>
        <taxon>Marchantiidae</taxon>
        <taxon>Marchantiales</taxon>
        <taxon>Ricciaceae</taxon>
        <taxon>Riccia</taxon>
    </lineage>
</organism>
<dbReference type="PANTHER" id="PTHR13780">
    <property type="entry name" value="AMP-ACTIVATED PROTEIN KINASE, GAMMA REGULATORY SUBUNIT"/>
    <property type="match status" value="1"/>
</dbReference>
<gene>
    <name evidence="5" type="ORF">R1flu_024870</name>
</gene>
<feature type="domain" description="CBS" evidence="4">
    <location>
        <begin position="58"/>
        <end position="123"/>
    </location>
</feature>
<comment type="caution">
    <text evidence="5">The sequence shown here is derived from an EMBL/GenBank/DDBJ whole genome shotgun (WGS) entry which is preliminary data.</text>
</comment>
<reference evidence="5 6" key="1">
    <citation type="submission" date="2024-09" db="EMBL/GenBank/DDBJ databases">
        <title>Chromosome-scale assembly of Riccia fluitans.</title>
        <authorList>
            <person name="Paukszto L."/>
            <person name="Sawicki J."/>
            <person name="Karawczyk K."/>
            <person name="Piernik-Szablinska J."/>
            <person name="Szczecinska M."/>
            <person name="Mazdziarz M."/>
        </authorList>
    </citation>
    <scope>NUCLEOTIDE SEQUENCE [LARGE SCALE GENOMIC DNA]</scope>
    <source>
        <strain evidence="5">Rf_01</strain>
        <tissue evidence="5">Aerial parts of the thallus</tissue>
    </source>
</reference>
<dbReference type="EMBL" id="JBHFFA010000007">
    <property type="protein sequence ID" value="KAL2613178.1"/>
    <property type="molecule type" value="Genomic_DNA"/>
</dbReference>
<keyword evidence="6" id="KW-1185">Reference proteome</keyword>
<name>A0ABD1XW46_9MARC</name>
<dbReference type="InterPro" id="IPR046342">
    <property type="entry name" value="CBS_dom_sf"/>
</dbReference>
<dbReference type="CDD" id="cd02205">
    <property type="entry name" value="CBS_pair_SF"/>
    <property type="match status" value="1"/>
</dbReference>
<evidence type="ECO:0000259" key="4">
    <source>
        <dbReference type="PROSITE" id="PS51371"/>
    </source>
</evidence>
<dbReference type="Pfam" id="PF00571">
    <property type="entry name" value="CBS"/>
    <property type="match status" value="3"/>
</dbReference>
<dbReference type="Proteomes" id="UP001605036">
    <property type="component" value="Unassembled WGS sequence"/>
</dbReference>
<dbReference type="InterPro" id="IPR050511">
    <property type="entry name" value="AMPK_gamma/SDS23_families"/>
</dbReference>
<dbReference type="SMART" id="SM00116">
    <property type="entry name" value="CBS"/>
    <property type="match status" value="4"/>
</dbReference>
<proteinExistence type="predicted"/>
<keyword evidence="2 3" id="KW-0129">CBS domain</keyword>
<dbReference type="AlphaFoldDB" id="A0ABD1XW46"/>
<sequence length="454" mass="48431">MQSETVLIPLSFSRGEGRSIENIFPVHICCQLLSLRRQGSQSGESSTVKYGLASGHNLPSGDVVEIAADDTIAEAVRILSEHKIMSAPVRNPLAGSNDPWSVRYIGMVDYPAVVLWVLEQAELAATALAAGTAAAVGVGAGAAGALGALVLGMTGPVAIAGLAAAAVGAAIAGGVAAEQGVGKDAQTAAGALGEDFYKVLLEEEPFKSITVSEITNSYRWAPFLPIQPNDSMLTVLLLVAKFRLRSIPIVEADKPRVENVITQSAIVRGLSHCKGRDWFDTVAHKSLTQLGLPKMTPDEVVSVEANKLILEAFILMRDSGVGGLPVVEGTERKVVGSITVRDVRFLFLQPKIFARRKELTVMDFINIADSISESAEGTAKRFPLTCTQSTTLEEVINMLATKKAHRVYLVDDENSLSGVISIRDIISCFVSEPEGYFDQYFGGAFKDAIKDKVN</sequence>
<feature type="domain" description="CBS" evidence="4">
    <location>
        <begin position="295"/>
        <end position="355"/>
    </location>
</feature>
<keyword evidence="1" id="KW-0677">Repeat</keyword>
<evidence type="ECO:0000256" key="3">
    <source>
        <dbReference type="PROSITE-ProRule" id="PRU00703"/>
    </source>
</evidence>